<evidence type="ECO:0000313" key="2">
    <source>
        <dbReference type="Proteomes" id="UP000253727"/>
    </source>
</evidence>
<accession>A0A369QET9</accession>
<gene>
    <name evidence="1" type="ORF">HME9302_02024</name>
</gene>
<dbReference type="Proteomes" id="UP000253727">
    <property type="component" value="Unassembled WGS sequence"/>
</dbReference>
<sequence length="30" mass="3416">MVQSAWMAFTLDLAFLNPYVRLDARMVGAQ</sequence>
<organism evidence="1 2">
    <name type="scientific">Alteripontixanthobacter maritimus</name>
    <dbReference type="NCBI Taxonomy" id="2161824"/>
    <lineage>
        <taxon>Bacteria</taxon>
        <taxon>Pseudomonadati</taxon>
        <taxon>Pseudomonadota</taxon>
        <taxon>Alphaproteobacteria</taxon>
        <taxon>Sphingomonadales</taxon>
        <taxon>Erythrobacteraceae</taxon>
        <taxon>Alteripontixanthobacter</taxon>
    </lineage>
</organism>
<proteinExistence type="predicted"/>
<keyword evidence="2" id="KW-1185">Reference proteome</keyword>
<name>A0A369QET9_9SPHN</name>
<dbReference type="EMBL" id="QBKA01000002">
    <property type="protein sequence ID" value="RDC60808.1"/>
    <property type="molecule type" value="Genomic_DNA"/>
</dbReference>
<reference evidence="1 2" key="1">
    <citation type="submission" date="2018-04" db="EMBL/GenBank/DDBJ databases">
        <title>Altererythrobacter sp. HME9302 genome sequencing and assembly.</title>
        <authorList>
            <person name="Kang H."/>
            <person name="Kim H."/>
            <person name="Joh K."/>
        </authorList>
    </citation>
    <scope>NUCLEOTIDE SEQUENCE [LARGE SCALE GENOMIC DNA]</scope>
    <source>
        <strain evidence="1 2">HME9302</strain>
    </source>
</reference>
<protein>
    <submittedName>
        <fullName evidence="1">Uncharacterized protein</fullName>
    </submittedName>
</protein>
<comment type="caution">
    <text evidence="1">The sequence shown here is derived from an EMBL/GenBank/DDBJ whole genome shotgun (WGS) entry which is preliminary data.</text>
</comment>
<dbReference type="AlphaFoldDB" id="A0A369QET9"/>
<evidence type="ECO:0000313" key="1">
    <source>
        <dbReference type="EMBL" id="RDC60808.1"/>
    </source>
</evidence>